<dbReference type="EMBL" id="CAJNDS010001079">
    <property type="protein sequence ID" value="CAE7246359.1"/>
    <property type="molecule type" value="Genomic_DNA"/>
</dbReference>
<reference evidence="2" key="1">
    <citation type="submission" date="2021-02" db="EMBL/GenBank/DDBJ databases">
        <authorList>
            <person name="Dougan E. K."/>
            <person name="Rhodes N."/>
            <person name="Thang M."/>
            <person name="Chan C."/>
        </authorList>
    </citation>
    <scope>NUCLEOTIDE SEQUENCE</scope>
</reference>
<comment type="caution">
    <text evidence="2">The sequence shown here is derived from an EMBL/GenBank/DDBJ whole genome shotgun (WGS) entry which is preliminary data.</text>
</comment>
<evidence type="ECO:0000313" key="2">
    <source>
        <dbReference type="EMBL" id="CAE7246359.1"/>
    </source>
</evidence>
<organism evidence="2 3">
    <name type="scientific">Symbiodinium natans</name>
    <dbReference type="NCBI Taxonomy" id="878477"/>
    <lineage>
        <taxon>Eukaryota</taxon>
        <taxon>Sar</taxon>
        <taxon>Alveolata</taxon>
        <taxon>Dinophyceae</taxon>
        <taxon>Suessiales</taxon>
        <taxon>Symbiodiniaceae</taxon>
        <taxon>Symbiodinium</taxon>
    </lineage>
</organism>
<gene>
    <name evidence="2" type="ORF">SNAT2548_LOCUS11698</name>
</gene>
<protein>
    <submittedName>
        <fullName evidence="2">Uncharacterized protein</fullName>
    </submittedName>
</protein>
<keyword evidence="3" id="KW-1185">Reference proteome</keyword>
<feature type="transmembrane region" description="Helical" evidence="1">
    <location>
        <begin position="86"/>
        <end position="110"/>
    </location>
</feature>
<proteinExistence type="predicted"/>
<feature type="transmembrane region" description="Helical" evidence="1">
    <location>
        <begin position="55"/>
        <end position="74"/>
    </location>
</feature>
<feature type="transmembrane region" description="Helical" evidence="1">
    <location>
        <begin position="130"/>
        <end position="149"/>
    </location>
</feature>
<sequence length="281" mass="29804">MVAFTLCKPPMVTKAHQLLATAAVFGVLYAVAHIVTFAVTTAGPGWDSTSLSLDLTGWIAGTCFAVLCWKSSNLSSTSNKRSNQWICVWSILTFGVRILDTLMLFGAVKLSAVYKTPQGAVLWTNVVSDAIFGNLFVWCALAASIMILACPEDLSVEEPCLEDGAGIFVVLHDGQQRSLSKYGAAKCGNASEVAGVTGIRVTAHAKTDSGSQGQVQPGSSADSLPSLRGEASLLQSRCPSSLTRDTIFSQLSSTGQLRFCASSHLRRPLLQRAALDLLPFS</sequence>
<name>A0A812LG24_9DINO</name>
<keyword evidence="1" id="KW-1133">Transmembrane helix</keyword>
<dbReference type="Proteomes" id="UP000604046">
    <property type="component" value="Unassembled WGS sequence"/>
</dbReference>
<keyword evidence="1" id="KW-0812">Transmembrane</keyword>
<evidence type="ECO:0000313" key="3">
    <source>
        <dbReference type="Proteomes" id="UP000604046"/>
    </source>
</evidence>
<keyword evidence="1" id="KW-0472">Membrane</keyword>
<accession>A0A812LG24</accession>
<evidence type="ECO:0000256" key="1">
    <source>
        <dbReference type="SAM" id="Phobius"/>
    </source>
</evidence>
<dbReference type="AlphaFoldDB" id="A0A812LG24"/>
<feature type="transmembrane region" description="Helical" evidence="1">
    <location>
        <begin position="18"/>
        <end position="43"/>
    </location>
</feature>